<dbReference type="EMBL" id="CADCTJ010000119">
    <property type="protein sequence ID" value="CAA9217655.1"/>
    <property type="molecule type" value="Genomic_DNA"/>
</dbReference>
<accession>A0A6J4H8N0</accession>
<organism evidence="2">
    <name type="scientific">uncultured Adhaeribacter sp</name>
    <dbReference type="NCBI Taxonomy" id="448109"/>
    <lineage>
        <taxon>Bacteria</taxon>
        <taxon>Pseudomonadati</taxon>
        <taxon>Bacteroidota</taxon>
        <taxon>Cytophagia</taxon>
        <taxon>Cytophagales</taxon>
        <taxon>Hymenobacteraceae</taxon>
        <taxon>Adhaeribacter</taxon>
        <taxon>environmental samples</taxon>
    </lineage>
</organism>
<gene>
    <name evidence="2" type="ORF">AVDCRST_MAG95-390</name>
</gene>
<sequence length="22" mass="2205">MLCSSGPSAPYRNSTGSTKACS</sequence>
<evidence type="ECO:0000256" key="1">
    <source>
        <dbReference type="SAM" id="MobiDB-lite"/>
    </source>
</evidence>
<feature type="non-terminal residue" evidence="2">
    <location>
        <position position="1"/>
    </location>
</feature>
<reference evidence="2" key="1">
    <citation type="submission" date="2020-02" db="EMBL/GenBank/DDBJ databases">
        <authorList>
            <person name="Meier V. D."/>
        </authorList>
    </citation>
    <scope>NUCLEOTIDE SEQUENCE</scope>
    <source>
        <strain evidence="2">AVDCRST_MAG95</strain>
    </source>
</reference>
<name>A0A6J4H8N0_9BACT</name>
<proteinExistence type="predicted"/>
<feature type="non-terminal residue" evidence="2">
    <location>
        <position position="22"/>
    </location>
</feature>
<dbReference type="AlphaFoldDB" id="A0A6J4H8N0"/>
<protein>
    <submittedName>
        <fullName evidence="2">Uncharacterized protein</fullName>
    </submittedName>
</protein>
<evidence type="ECO:0000313" key="2">
    <source>
        <dbReference type="EMBL" id="CAA9217655.1"/>
    </source>
</evidence>
<feature type="region of interest" description="Disordered" evidence="1">
    <location>
        <begin position="1"/>
        <end position="22"/>
    </location>
</feature>